<dbReference type="Gene3D" id="3.30.565.10">
    <property type="entry name" value="Histidine kinase-like ATPase, C-terminal domain"/>
    <property type="match status" value="1"/>
</dbReference>
<evidence type="ECO:0000313" key="4">
    <source>
        <dbReference type="Proteomes" id="UP000503441"/>
    </source>
</evidence>
<accession>A0ABX6JXU1</accession>
<dbReference type="RefSeq" id="WP_166331213.1">
    <property type="nucleotide sequence ID" value="NZ_CP049933.1"/>
</dbReference>
<feature type="region of interest" description="Disordered" evidence="1">
    <location>
        <begin position="337"/>
        <end position="390"/>
    </location>
</feature>
<reference evidence="3 4" key="1">
    <citation type="submission" date="2020-03" db="EMBL/GenBank/DDBJ databases">
        <title>Leucobacter sp. nov., isolated from beetles.</title>
        <authorList>
            <person name="Hyun D.-W."/>
            <person name="Bae J.-W."/>
        </authorList>
    </citation>
    <scope>NUCLEOTIDE SEQUENCE [LARGE SCALE GENOMIC DNA]</scope>
    <source>
        <strain evidence="3 4">HDW9A</strain>
    </source>
</reference>
<gene>
    <name evidence="3" type="ORF">G7066_11510</name>
</gene>
<sequence>MSMIANLLPTPSSHIKGLRSDLNVRACLMELIDNSIDAGSSEIDVTVNDTEIVISDNGAGISSAKIEDVLLRFGKVDDSHEETSIGNFGQGLLRALVTLGNTCRIDTVHADGSFSIPLSVTEIEQSENTWTLPVEALTVEQSATGTTIDVRDLEPRTFTEVRSISFDLDLMGQLGLRYGHLIQDKPLCITVNGASVEAILPTLKTDTPFPSLVKRLEIDDVTVTLTIGEHAEYENRGKSTKSKLSVKDYGWHVYCQGRGVLHHEISPTVGWKVSRFHSDYFGLVGIAEFEGPSEKMPWNSDKQGVRESSSIYTEVLEVMEVMNKAWRKYCRKRKNRLQDSPILTPNPSQILSPTPTGRGSNQATPKINPMRQRGDSPTTDGNDSKLTELPLNTKPLAPYLEHETLCLESDFNSLAPADDPKIRQILFELSRTTLQESPLSVAFLMRALIELSALRYIRVMKVQNPGKDPKLATWVEVCRDHLFNNDHIDKSVKEVTTDAIGKTSEASDHFTIRRLQTSLHNYGSIPDGATLLSFWSSLRPYLVQVLAVPSYRSRT</sequence>
<dbReference type="Pfam" id="PF13589">
    <property type="entry name" value="HATPase_c_3"/>
    <property type="match status" value="1"/>
</dbReference>
<dbReference type="EMBL" id="CP049933">
    <property type="protein sequence ID" value="QIM19037.1"/>
    <property type="molecule type" value="Genomic_DNA"/>
</dbReference>
<organism evidence="3 4">
    <name type="scientific">Leucobacter coleopterorum</name>
    <dbReference type="NCBI Taxonomy" id="2714933"/>
    <lineage>
        <taxon>Bacteria</taxon>
        <taxon>Bacillati</taxon>
        <taxon>Actinomycetota</taxon>
        <taxon>Actinomycetes</taxon>
        <taxon>Micrococcales</taxon>
        <taxon>Microbacteriaceae</taxon>
        <taxon>Leucobacter</taxon>
    </lineage>
</organism>
<name>A0ABX6JXU1_9MICO</name>
<feature type="domain" description="Histidine kinase/HSP90-like ATPase" evidence="2">
    <location>
        <begin position="19"/>
        <end position="122"/>
    </location>
</feature>
<dbReference type="SMART" id="SM00387">
    <property type="entry name" value="HATPase_c"/>
    <property type="match status" value="1"/>
</dbReference>
<dbReference type="InterPro" id="IPR003594">
    <property type="entry name" value="HATPase_dom"/>
</dbReference>
<dbReference type="SUPFAM" id="SSF55874">
    <property type="entry name" value="ATPase domain of HSP90 chaperone/DNA topoisomerase II/histidine kinase"/>
    <property type="match status" value="1"/>
</dbReference>
<evidence type="ECO:0000256" key="1">
    <source>
        <dbReference type="SAM" id="MobiDB-lite"/>
    </source>
</evidence>
<proteinExistence type="predicted"/>
<evidence type="ECO:0000313" key="3">
    <source>
        <dbReference type="EMBL" id="QIM19037.1"/>
    </source>
</evidence>
<dbReference type="InterPro" id="IPR036890">
    <property type="entry name" value="HATPase_C_sf"/>
</dbReference>
<dbReference type="Proteomes" id="UP000503441">
    <property type="component" value="Chromosome"/>
</dbReference>
<keyword evidence="4" id="KW-1185">Reference proteome</keyword>
<evidence type="ECO:0000259" key="2">
    <source>
        <dbReference type="SMART" id="SM00387"/>
    </source>
</evidence>
<feature type="compositionally biased region" description="Polar residues" evidence="1">
    <location>
        <begin position="341"/>
        <end position="365"/>
    </location>
</feature>
<protein>
    <recommendedName>
        <fullName evidence="2">Histidine kinase/HSP90-like ATPase domain-containing protein</fullName>
    </recommendedName>
</protein>